<keyword evidence="4 6" id="KW-0472">Membrane</keyword>
<feature type="region of interest" description="Disordered" evidence="5">
    <location>
        <begin position="332"/>
        <end position="364"/>
    </location>
</feature>
<dbReference type="Gene3D" id="2.120.10.80">
    <property type="entry name" value="Kelch-type beta propeller"/>
    <property type="match status" value="1"/>
</dbReference>
<dbReference type="SUPFAM" id="SSF50965">
    <property type="entry name" value="Galactose oxidase, central domain"/>
    <property type="match status" value="1"/>
</dbReference>
<keyword evidence="8" id="KW-1185">Reference proteome</keyword>
<reference evidence="7" key="1">
    <citation type="journal article" date="2020" name="Stud. Mycol.">
        <title>101 Dothideomycetes genomes: a test case for predicting lifestyles and emergence of pathogens.</title>
        <authorList>
            <person name="Haridas S."/>
            <person name="Albert R."/>
            <person name="Binder M."/>
            <person name="Bloem J."/>
            <person name="Labutti K."/>
            <person name="Salamov A."/>
            <person name="Andreopoulos B."/>
            <person name="Baker S."/>
            <person name="Barry K."/>
            <person name="Bills G."/>
            <person name="Bluhm B."/>
            <person name="Cannon C."/>
            <person name="Castanera R."/>
            <person name="Culley D."/>
            <person name="Daum C."/>
            <person name="Ezra D."/>
            <person name="Gonzalez J."/>
            <person name="Henrissat B."/>
            <person name="Kuo A."/>
            <person name="Liang C."/>
            <person name="Lipzen A."/>
            <person name="Lutzoni F."/>
            <person name="Magnuson J."/>
            <person name="Mondo S."/>
            <person name="Nolan M."/>
            <person name="Ohm R."/>
            <person name="Pangilinan J."/>
            <person name="Park H.-J."/>
            <person name="Ramirez L."/>
            <person name="Alfaro M."/>
            <person name="Sun H."/>
            <person name="Tritt A."/>
            <person name="Yoshinaga Y."/>
            <person name="Zwiers L.-H."/>
            <person name="Turgeon B."/>
            <person name="Goodwin S."/>
            <person name="Spatafora J."/>
            <person name="Crous P."/>
            <person name="Grigoriev I."/>
        </authorList>
    </citation>
    <scope>NUCLEOTIDE SEQUENCE</scope>
    <source>
        <strain evidence="7">ATCC 16933</strain>
    </source>
</reference>
<protein>
    <recommendedName>
        <fullName evidence="9">Pre-mRNA splicing factor CLF1</fullName>
    </recommendedName>
</protein>
<feature type="region of interest" description="Disordered" evidence="5">
    <location>
        <begin position="544"/>
        <end position="602"/>
    </location>
</feature>
<keyword evidence="3 6" id="KW-1133">Transmembrane helix</keyword>
<dbReference type="OrthoDB" id="5352000at2759"/>
<evidence type="ECO:0000256" key="1">
    <source>
        <dbReference type="ARBA" id="ARBA00004167"/>
    </source>
</evidence>
<dbReference type="AlphaFoldDB" id="A0A6A6NL06"/>
<dbReference type="InterPro" id="IPR051694">
    <property type="entry name" value="Immunoregulatory_rcpt-like"/>
</dbReference>
<comment type="subcellular location">
    <subcellularLocation>
        <location evidence="1">Membrane</location>
        <topology evidence="1">Single-pass membrane protein</topology>
    </subcellularLocation>
</comment>
<evidence type="ECO:0000256" key="2">
    <source>
        <dbReference type="ARBA" id="ARBA00022692"/>
    </source>
</evidence>
<accession>A0A6A6NL06</accession>
<evidence type="ECO:0000256" key="3">
    <source>
        <dbReference type="ARBA" id="ARBA00022989"/>
    </source>
</evidence>
<feature type="compositionally biased region" description="Low complexity" evidence="5">
    <location>
        <begin position="336"/>
        <end position="364"/>
    </location>
</feature>
<feature type="non-terminal residue" evidence="7">
    <location>
        <position position="1"/>
    </location>
</feature>
<name>A0A6A6NL06_9PEZI</name>
<dbReference type="SUPFAM" id="SSF117281">
    <property type="entry name" value="Kelch motif"/>
    <property type="match status" value="1"/>
</dbReference>
<feature type="compositionally biased region" description="Pro residues" evidence="5">
    <location>
        <begin position="576"/>
        <end position="588"/>
    </location>
</feature>
<organism evidence="7 8">
    <name type="scientific">Lineolata rhizophorae</name>
    <dbReference type="NCBI Taxonomy" id="578093"/>
    <lineage>
        <taxon>Eukaryota</taxon>
        <taxon>Fungi</taxon>
        <taxon>Dikarya</taxon>
        <taxon>Ascomycota</taxon>
        <taxon>Pezizomycotina</taxon>
        <taxon>Dothideomycetes</taxon>
        <taxon>Dothideomycetes incertae sedis</taxon>
        <taxon>Lineolatales</taxon>
        <taxon>Lineolataceae</taxon>
        <taxon>Lineolata</taxon>
    </lineage>
</organism>
<dbReference type="InterPro" id="IPR015915">
    <property type="entry name" value="Kelch-typ_b-propeller"/>
</dbReference>
<feature type="non-terminal residue" evidence="7">
    <location>
        <position position="686"/>
    </location>
</feature>
<keyword evidence="2 6" id="KW-0812">Transmembrane</keyword>
<evidence type="ECO:0000256" key="4">
    <source>
        <dbReference type="ARBA" id="ARBA00023136"/>
    </source>
</evidence>
<feature type="compositionally biased region" description="Polar residues" evidence="5">
    <location>
        <begin position="547"/>
        <end position="566"/>
    </location>
</feature>
<dbReference type="InterPro" id="IPR011043">
    <property type="entry name" value="Gal_Oxase/kelch_b-propeller"/>
</dbReference>
<sequence>PPHELSGHCSVIYDGILYTYSPTAFQSLALSEGGEWEELEMGVPVTGGICVKATPEDASEAALWIVGGTADDEDYPGLQKYSFQDMEWKTITPVDRVTQDRQNHAATYLNGSSSIFMYAGSQDGHNGPSSQTFLISTQEPFDVQAFVSTAPPLVSPMLMPWDDDHAVLVGGSDDNTMVFTFGPTERWEEQQAELTMPIGNDSQTKCTIVQGDDGSKVIELYNMGVSPNEVTRFALLGPDGEPVSTGEEVGAPSSSRRKRRRLAIGDWPEYNATLAPTVTRSDFSIAQDANGLAVISGGDSENPLCIFNERENTWANATALFASGSQEILAQGTDPSSSVSRSVTATATSGPTSAAASSSATAAAPVSSDTSKDKMLTVLGATLGAIFGIAFILILVLLLLKWRKNKRRRAQAASGYINEKDRLSFADRGVEYMSEAAGARDRRYPTASMNASQSSLAIIAGRFGNGHKRNVGKLGSDASTAGLVKSKSSPLGYDEPLEMSTLDEKVAGSSRQPVHPFSRPGPRTRSSGWSRWFANNEATNLAAMPSGRSTYMSDNTHSSLGSQSPYLPNESHQHHPPPPPSSQPPPPFDLGFPPNAFSAMDDDGSLQRLSRVQTGSPSIGHSEEDMGRTGLAVTEGMSAELARANSVSSDKDRVAHGPAAAREPASSWTPFGDGGWNARPTSSLYT</sequence>
<evidence type="ECO:0008006" key="9">
    <source>
        <dbReference type="Google" id="ProtNLM"/>
    </source>
</evidence>
<evidence type="ECO:0000256" key="5">
    <source>
        <dbReference type="SAM" id="MobiDB-lite"/>
    </source>
</evidence>
<evidence type="ECO:0000256" key="6">
    <source>
        <dbReference type="SAM" id="Phobius"/>
    </source>
</evidence>
<gene>
    <name evidence="7" type="ORF">BDY21DRAFT_261908</name>
</gene>
<dbReference type="GO" id="GO:0016020">
    <property type="term" value="C:membrane"/>
    <property type="evidence" value="ECO:0007669"/>
    <property type="project" value="UniProtKB-SubCell"/>
</dbReference>
<dbReference type="PANTHER" id="PTHR15549">
    <property type="entry name" value="PAIRED IMMUNOGLOBULIN-LIKE TYPE 2 RECEPTOR"/>
    <property type="match status" value="1"/>
</dbReference>
<dbReference type="EMBL" id="MU001710">
    <property type="protein sequence ID" value="KAF2452391.1"/>
    <property type="molecule type" value="Genomic_DNA"/>
</dbReference>
<feature type="region of interest" description="Disordered" evidence="5">
    <location>
        <begin position="238"/>
        <end position="257"/>
    </location>
</feature>
<feature type="transmembrane region" description="Helical" evidence="6">
    <location>
        <begin position="375"/>
        <end position="400"/>
    </location>
</feature>
<dbReference type="Proteomes" id="UP000799766">
    <property type="component" value="Unassembled WGS sequence"/>
</dbReference>
<dbReference type="GO" id="GO:0071944">
    <property type="term" value="C:cell periphery"/>
    <property type="evidence" value="ECO:0007669"/>
    <property type="project" value="UniProtKB-ARBA"/>
</dbReference>
<proteinExistence type="predicted"/>
<feature type="region of interest" description="Disordered" evidence="5">
    <location>
        <begin position="474"/>
        <end position="530"/>
    </location>
</feature>
<feature type="region of interest" description="Disordered" evidence="5">
    <location>
        <begin position="642"/>
        <end position="686"/>
    </location>
</feature>
<evidence type="ECO:0000313" key="8">
    <source>
        <dbReference type="Proteomes" id="UP000799766"/>
    </source>
</evidence>
<evidence type="ECO:0000313" key="7">
    <source>
        <dbReference type="EMBL" id="KAF2452391.1"/>
    </source>
</evidence>
<dbReference type="PANTHER" id="PTHR15549:SF30">
    <property type="entry name" value="MID2 DOMAIN-CONTAINING PROTEIN"/>
    <property type="match status" value="1"/>
</dbReference>